<comment type="function">
    <text evidence="5">This enzyme is involved in nucleotide metabolism: it produces dUMP, the immediate precursor of thymidine nucleotides and it decreases the intracellular concentration of dUTP so that uracil cannot be incorporated into DNA.</text>
</comment>
<keyword evidence="2 5" id="KW-0378">Hydrolase</keyword>
<dbReference type="InterPro" id="IPR008181">
    <property type="entry name" value="dUTPase"/>
</dbReference>
<keyword evidence="5" id="KW-0479">Metal-binding</keyword>
<sequence>MIPKLKITRLPHSEGLELPAYQSAEAAGLDLRAANHDQIELKPGQRAMVPTGLSIALPSGHEGQVRPRSGLAAKHGLTVLNTPGTVDADYRGEVMVILINLGDEPFVIERGMRIAQMVVAPVTQVQIEEVKELETTERGTGGHGSTGL</sequence>
<reference evidence="8" key="1">
    <citation type="journal article" date="2019" name="Int. J. Syst. Evol. Microbiol.">
        <title>The Global Catalogue of Microorganisms (GCM) 10K type strain sequencing project: providing services to taxonomists for standard genome sequencing and annotation.</title>
        <authorList>
            <consortium name="The Broad Institute Genomics Platform"/>
            <consortium name="The Broad Institute Genome Sequencing Center for Infectious Disease"/>
            <person name="Wu L."/>
            <person name="Ma J."/>
        </authorList>
    </citation>
    <scope>NUCLEOTIDE SEQUENCE [LARGE SCALE GENOMIC DNA]</scope>
    <source>
        <strain evidence="8">KCTC 12861</strain>
    </source>
</reference>
<dbReference type="PANTHER" id="PTHR11241:SF0">
    <property type="entry name" value="DEOXYURIDINE 5'-TRIPHOSPHATE NUCLEOTIDOHYDROLASE"/>
    <property type="match status" value="1"/>
</dbReference>
<dbReference type="PANTHER" id="PTHR11241">
    <property type="entry name" value="DEOXYURIDINE 5'-TRIPHOSPHATE NUCLEOTIDOHYDROLASE"/>
    <property type="match status" value="1"/>
</dbReference>
<comment type="caution">
    <text evidence="7">The sequence shown here is derived from an EMBL/GenBank/DDBJ whole genome shotgun (WGS) entry which is preliminary data.</text>
</comment>
<dbReference type="NCBIfam" id="TIGR00576">
    <property type="entry name" value="dut"/>
    <property type="match status" value="1"/>
</dbReference>
<evidence type="ECO:0000256" key="4">
    <source>
        <dbReference type="ARBA" id="ARBA00047686"/>
    </source>
</evidence>
<evidence type="ECO:0000256" key="2">
    <source>
        <dbReference type="ARBA" id="ARBA00022801"/>
    </source>
</evidence>
<dbReference type="Pfam" id="PF00692">
    <property type="entry name" value="dUTPase"/>
    <property type="match status" value="1"/>
</dbReference>
<evidence type="ECO:0000313" key="8">
    <source>
        <dbReference type="Proteomes" id="UP000637980"/>
    </source>
</evidence>
<dbReference type="HAMAP" id="MF_00116">
    <property type="entry name" value="dUTPase_bact"/>
    <property type="match status" value="1"/>
</dbReference>
<comment type="cofactor">
    <cofactor evidence="5">
        <name>Mg(2+)</name>
        <dbReference type="ChEBI" id="CHEBI:18420"/>
    </cofactor>
</comment>
<evidence type="ECO:0000256" key="1">
    <source>
        <dbReference type="ARBA" id="ARBA00006581"/>
    </source>
</evidence>
<dbReference type="NCBIfam" id="NF001862">
    <property type="entry name" value="PRK00601.1"/>
    <property type="match status" value="1"/>
</dbReference>
<dbReference type="EMBL" id="BMXE01000002">
    <property type="protein sequence ID" value="GHB26966.1"/>
    <property type="molecule type" value="Genomic_DNA"/>
</dbReference>
<feature type="binding site" evidence="5">
    <location>
        <begin position="68"/>
        <end position="70"/>
    </location>
    <ligand>
        <name>substrate</name>
    </ligand>
</feature>
<evidence type="ECO:0000259" key="6">
    <source>
        <dbReference type="Pfam" id="PF00692"/>
    </source>
</evidence>
<keyword evidence="5" id="KW-0460">Magnesium</keyword>
<dbReference type="CDD" id="cd07557">
    <property type="entry name" value="trimeric_dUTPase"/>
    <property type="match status" value="1"/>
</dbReference>
<dbReference type="Gene3D" id="2.70.40.10">
    <property type="match status" value="1"/>
</dbReference>
<evidence type="ECO:0000313" key="7">
    <source>
        <dbReference type="EMBL" id="GHB26966.1"/>
    </source>
</evidence>
<dbReference type="InterPro" id="IPR036157">
    <property type="entry name" value="dUTPase-like_sf"/>
</dbReference>
<feature type="binding site" evidence="5">
    <location>
        <begin position="85"/>
        <end position="87"/>
    </location>
    <ligand>
        <name>substrate</name>
    </ligand>
</feature>
<dbReference type="InterPro" id="IPR029054">
    <property type="entry name" value="dUTPase-like"/>
</dbReference>
<comment type="catalytic activity">
    <reaction evidence="4 5">
        <text>dUTP + H2O = dUMP + diphosphate + H(+)</text>
        <dbReference type="Rhea" id="RHEA:10248"/>
        <dbReference type="ChEBI" id="CHEBI:15377"/>
        <dbReference type="ChEBI" id="CHEBI:15378"/>
        <dbReference type="ChEBI" id="CHEBI:33019"/>
        <dbReference type="ChEBI" id="CHEBI:61555"/>
        <dbReference type="ChEBI" id="CHEBI:246422"/>
        <dbReference type="EC" id="3.6.1.23"/>
    </reaction>
</comment>
<dbReference type="SUPFAM" id="SSF51283">
    <property type="entry name" value="dUTPase-like"/>
    <property type="match status" value="1"/>
</dbReference>
<keyword evidence="8" id="KW-1185">Reference proteome</keyword>
<accession>A0ABQ3E5X9</accession>
<dbReference type="RefSeq" id="WP_189436055.1">
    <property type="nucleotide sequence ID" value="NZ_BMXE01000002.1"/>
</dbReference>
<gene>
    <name evidence="5 7" type="primary">dut</name>
    <name evidence="7" type="ORF">GCM10007094_14100</name>
</gene>
<comment type="similarity">
    <text evidence="1 5">Belongs to the dUTPase family.</text>
</comment>
<evidence type="ECO:0000256" key="3">
    <source>
        <dbReference type="ARBA" id="ARBA00023080"/>
    </source>
</evidence>
<comment type="pathway">
    <text evidence="5">Pyrimidine metabolism; dUMP biosynthesis; dUMP from dCTP (dUTP route): step 2/2.</text>
</comment>
<comment type="caution">
    <text evidence="5">Lacks conserved residue(s) required for the propagation of feature annotation.</text>
</comment>
<dbReference type="InterPro" id="IPR033704">
    <property type="entry name" value="dUTPase_trimeric"/>
</dbReference>
<dbReference type="Proteomes" id="UP000637980">
    <property type="component" value="Unassembled WGS sequence"/>
</dbReference>
<organism evidence="7 8">
    <name type="scientific">Pseudovibrio japonicus</name>
    <dbReference type="NCBI Taxonomy" id="366534"/>
    <lineage>
        <taxon>Bacteria</taxon>
        <taxon>Pseudomonadati</taxon>
        <taxon>Pseudomonadota</taxon>
        <taxon>Alphaproteobacteria</taxon>
        <taxon>Hyphomicrobiales</taxon>
        <taxon>Stappiaceae</taxon>
        <taxon>Pseudovibrio</taxon>
    </lineage>
</organism>
<dbReference type="EC" id="3.6.1.23" evidence="5"/>
<feature type="domain" description="dUTPase-like" evidence="6">
    <location>
        <begin position="17"/>
        <end position="147"/>
    </location>
</feature>
<protein>
    <recommendedName>
        <fullName evidence="5">Deoxyuridine 5'-triphosphate nucleotidohydrolase</fullName>
        <shortName evidence="5">dUTPase</shortName>
        <ecNumber evidence="5">3.6.1.23</ecNumber>
    </recommendedName>
    <alternativeName>
        <fullName evidence="5">dUTP pyrophosphatase</fullName>
    </alternativeName>
</protein>
<proteinExistence type="inferred from homology"/>
<evidence type="ECO:0000256" key="5">
    <source>
        <dbReference type="HAMAP-Rule" id="MF_00116"/>
    </source>
</evidence>
<name>A0ABQ3E5X9_9HYPH</name>
<keyword evidence="3 5" id="KW-0546">Nucleotide metabolism</keyword>
<feature type="binding site" evidence="5">
    <location>
        <position position="81"/>
    </location>
    <ligand>
        <name>substrate</name>
    </ligand>
</feature>